<dbReference type="InterPro" id="IPR029058">
    <property type="entry name" value="AB_hydrolase_fold"/>
</dbReference>
<accession>A0A6N6RXG3</accession>
<dbReference type="Gene3D" id="3.40.50.1820">
    <property type="entry name" value="alpha/beta hydrolase"/>
    <property type="match status" value="1"/>
</dbReference>
<proteinExistence type="predicted"/>
<feature type="chain" id="PRO_5027017360" description="Alpha/beta hydrolase" evidence="1">
    <location>
        <begin position="21"/>
        <end position="104"/>
    </location>
</feature>
<dbReference type="AlphaFoldDB" id="A0A6N6RXG3"/>
<sequence>MKNLKIAIALMMLLSQSANANDVGFRKIDNVSKEGLSMAVLYPTSSEPKAVAFGPFKLNVAIAGIIKSGQFPLAIISHGSGSSSLSYKDIALSLVKNGFIVVMP</sequence>
<protein>
    <recommendedName>
        <fullName evidence="4">Alpha/beta hydrolase</fullName>
    </recommendedName>
</protein>
<dbReference type="EMBL" id="WBVP01000001">
    <property type="protein sequence ID" value="KAB2826469.1"/>
    <property type="molecule type" value="Genomic_DNA"/>
</dbReference>
<evidence type="ECO:0000313" key="3">
    <source>
        <dbReference type="Proteomes" id="UP000434870"/>
    </source>
</evidence>
<evidence type="ECO:0008006" key="4">
    <source>
        <dbReference type="Google" id="ProtNLM"/>
    </source>
</evidence>
<reference evidence="2 3" key="1">
    <citation type="submission" date="2019-09" db="EMBL/GenBank/DDBJ databases">
        <title>Genome of Aliivibrio finisterrensis LMG 23869 (type strain).</title>
        <authorList>
            <person name="Bowman J.P."/>
        </authorList>
    </citation>
    <scope>NUCLEOTIDE SEQUENCE [LARGE SCALE GENOMIC DNA]</scope>
    <source>
        <strain evidence="2 3">LMG 23869</strain>
    </source>
</reference>
<evidence type="ECO:0000313" key="2">
    <source>
        <dbReference type="EMBL" id="KAB2826469.1"/>
    </source>
</evidence>
<dbReference type="RefSeq" id="WP_151652943.1">
    <property type="nucleotide sequence ID" value="NZ_WBVP01000001.1"/>
</dbReference>
<comment type="caution">
    <text evidence="2">The sequence shown here is derived from an EMBL/GenBank/DDBJ whole genome shotgun (WGS) entry which is preliminary data.</text>
</comment>
<organism evidence="2 3">
    <name type="scientific">Aliivibrio finisterrensis</name>
    <dbReference type="NCBI Taxonomy" id="511998"/>
    <lineage>
        <taxon>Bacteria</taxon>
        <taxon>Pseudomonadati</taxon>
        <taxon>Pseudomonadota</taxon>
        <taxon>Gammaproteobacteria</taxon>
        <taxon>Vibrionales</taxon>
        <taxon>Vibrionaceae</taxon>
        <taxon>Aliivibrio</taxon>
    </lineage>
</organism>
<dbReference type="SUPFAM" id="SSF53474">
    <property type="entry name" value="alpha/beta-Hydrolases"/>
    <property type="match status" value="1"/>
</dbReference>
<evidence type="ECO:0000256" key="1">
    <source>
        <dbReference type="SAM" id="SignalP"/>
    </source>
</evidence>
<keyword evidence="1" id="KW-0732">Signal</keyword>
<gene>
    <name evidence="2" type="ORF">F8B77_01010</name>
</gene>
<name>A0A6N6RXG3_9GAMM</name>
<dbReference type="Proteomes" id="UP000434870">
    <property type="component" value="Unassembled WGS sequence"/>
</dbReference>
<feature type="signal peptide" evidence="1">
    <location>
        <begin position="1"/>
        <end position="20"/>
    </location>
</feature>